<accession>A0ABQ7LCS6</accession>
<protein>
    <submittedName>
        <fullName evidence="1">Uncharacterized protein</fullName>
    </submittedName>
</protein>
<comment type="caution">
    <text evidence="1">The sequence shown here is derived from an EMBL/GenBank/DDBJ whole genome shotgun (WGS) entry which is preliminary data.</text>
</comment>
<dbReference type="Proteomes" id="UP000823674">
    <property type="component" value="Chromosome A09"/>
</dbReference>
<reference evidence="1 2" key="1">
    <citation type="submission" date="2021-03" db="EMBL/GenBank/DDBJ databases">
        <authorList>
            <person name="King G.J."/>
            <person name="Bancroft I."/>
            <person name="Baten A."/>
            <person name="Bloomfield J."/>
            <person name="Borpatragohain P."/>
            <person name="He Z."/>
            <person name="Irish N."/>
            <person name="Irwin J."/>
            <person name="Liu K."/>
            <person name="Mauleon R.P."/>
            <person name="Moore J."/>
            <person name="Morris R."/>
            <person name="Ostergaard L."/>
            <person name="Wang B."/>
            <person name="Wells R."/>
        </authorList>
    </citation>
    <scope>NUCLEOTIDE SEQUENCE [LARGE SCALE GENOMIC DNA]</scope>
    <source>
        <strain evidence="1">R-o-18</strain>
        <tissue evidence="1">Leaf</tissue>
    </source>
</reference>
<name>A0ABQ7LCS6_BRACM</name>
<proteinExistence type="predicted"/>
<keyword evidence="2" id="KW-1185">Reference proteome</keyword>
<organism evidence="1 2">
    <name type="scientific">Brassica rapa subsp. trilocularis</name>
    <dbReference type="NCBI Taxonomy" id="1813537"/>
    <lineage>
        <taxon>Eukaryota</taxon>
        <taxon>Viridiplantae</taxon>
        <taxon>Streptophyta</taxon>
        <taxon>Embryophyta</taxon>
        <taxon>Tracheophyta</taxon>
        <taxon>Spermatophyta</taxon>
        <taxon>Magnoliopsida</taxon>
        <taxon>eudicotyledons</taxon>
        <taxon>Gunneridae</taxon>
        <taxon>Pentapetalae</taxon>
        <taxon>rosids</taxon>
        <taxon>malvids</taxon>
        <taxon>Brassicales</taxon>
        <taxon>Brassicaceae</taxon>
        <taxon>Brassiceae</taxon>
        <taxon>Brassica</taxon>
    </lineage>
</organism>
<dbReference type="EMBL" id="JADBGQ010000008">
    <property type="protein sequence ID" value="KAG5384354.1"/>
    <property type="molecule type" value="Genomic_DNA"/>
</dbReference>
<evidence type="ECO:0000313" key="2">
    <source>
        <dbReference type="Proteomes" id="UP000823674"/>
    </source>
</evidence>
<sequence length="771" mass="87696">MGLSSLKGKNIDLGDIEFSVDDSIIPEWNPDLAYGDGSSTNEIPISDFDDFFADLPSGFDAPLPTKKPGRPKVVAEGSRIIKEGLNLFGSALEASHREAMVYRFKAMIAERDLARMQGEMLERDAQLARDHARAVRKAERKGKRVIVEAMKNRASQFQIEYGNLKDAFTLVGNYRECRGSVGSLWKTQADDYVFEKEMRLMRGGMKDYARAEALIPPIDRRIKGFWDPILVSPDTLKTTTEFPGDCEEVDRPADAIGASSSFIYPAFVADYGFYLSFSAEWGFYFEILHEPVLAVLSFTGTDRWWLRIPSAYAISCLEMSETNAMNLGQDLGLLSRFPPCVGRSKTKIVIKLRLFKMAGVFVGANRRTGCKVFCRVLWSWSDNLFASSRILTWRCLVVLSKTIRIFYVLKNDCFAILGRIRPLKRVKFVDFLSVGGISALFRMFRSSCSVGFGIVLSFDVRSPAFLARSNRGFPPLSSLVYRTENFPEQIGFWSFLDVCRRPPCYHWRHRWDPSRRAQLHYPLNPSREAEDSQGSILRGFWPIEWGCEVKPFPEDFSGFVGTDCSSPCRGEHLFKLLERRGIGWCVGREYVCCWSVEISAAASVKRSLHVVRIVSPGYLLIPHAKQSEHEMTTTKYKNRKKRAKRSLIPNLRMSVYNKLEITKTKSCLIALSAKFAVKKFSPHASRLGLLIYLLLGRYSIFTDLRNYLQNFVFIRENLTIILPCEPSVNRPTVYGLLVKKSSLWAVFRLEAFITTSFDKNDLSAVFIAKFD</sequence>
<gene>
    <name evidence="1" type="primary">A09p041950.1_BraROA</name>
    <name evidence="1" type="ORF">IGI04_035824</name>
</gene>
<evidence type="ECO:0000313" key="1">
    <source>
        <dbReference type="EMBL" id="KAG5384354.1"/>
    </source>
</evidence>